<keyword evidence="1" id="KW-0143">Chaperone</keyword>
<feature type="domain" description="Chaperone DnaJ C-terminal" evidence="2">
    <location>
        <begin position="156"/>
        <end position="232"/>
    </location>
</feature>
<evidence type="ECO:0000313" key="4">
    <source>
        <dbReference type="Proteomes" id="UP001566132"/>
    </source>
</evidence>
<evidence type="ECO:0000313" key="3">
    <source>
        <dbReference type="EMBL" id="KAL1491063.1"/>
    </source>
</evidence>
<dbReference type="InterPro" id="IPR002939">
    <property type="entry name" value="DnaJ_C"/>
</dbReference>
<evidence type="ECO:0000256" key="1">
    <source>
        <dbReference type="ARBA" id="ARBA00023186"/>
    </source>
</evidence>
<accession>A0ABD1E8S0</accession>
<evidence type="ECO:0000259" key="2">
    <source>
        <dbReference type="Pfam" id="PF01556"/>
    </source>
</evidence>
<dbReference type="PANTHER" id="PTHR24078">
    <property type="entry name" value="DNAJ HOMOLOG SUBFAMILY C MEMBER"/>
    <property type="match status" value="1"/>
</dbReference>
<keyword evidence="4" id="KW-1185">Reference proteome</keyword>
<dbReference type="Proteomes" id="UP001566132">
    <property type="component" value="Unassembled WGS sequence"/>
</dbReference>
<protein>
    <recommendedName>
        <fullName evidence="2">Chaperone DnaJ C-terminal domain-containing protein</fullName>
    </recommendedName>
</protein>
<dbReference type="AlphaFoldDB" id="A0ABD1E8S0"/>
<reference evidence="3 4" key="1">
    <citation type="submission" date="2024-05" db="EMBL/GenBank/DDBJ databases">
        <title>Genetic variation in Jamaican populations of the coffee berry borer (Hypothenemus hampei).</title>
        <authorList>
            <person name="Errbii M."/>
            <person name="Myrie A."/>
        </authorList>
    </citation>
    <scope>NUCLEOTIDE SEQUENCE [LARGE SCALE GENOMIC DNA]</scope>
    <source>
        <strain evidence="3">JA-Hopewell-2020-01-JO</strain>
        <tissue evidence="3">Whole body</tissue>
    </source>
</reference>
<proteinExistence type="predicted"/>
<dbReference type="InterPro" id="IPR008971">
    <property type="entry name" value="HSP40/DnaJ_pept-bd"/>
</dbReference>
<dbReference type="PANTHER" id="PTHR24078:SF519">
    <property type="entry name" value="DNAJ HOMOLOG SUBFAMILY B MEMBER 13"/>
    <property type="match status" value="1"/>
</dbReference>
<sequence>MKVYYYKVLQIPRANMDLEMKKSVIFSYCLAIHRTYALHHRYRNLAIFSNPRSVIRNSYGLFVARLLRSVRQKRGVPGPDGYTPAYHYHNDPMLTYKYGFLLDEIKNMKIHVLVFNNAGQDNTDICEKILTTPLSQEFKTELKYHFQMMKIKIPLIFELTQFNILILTTRLTLEEALIDTVITVYTTDHTIIRIPITDVVNPTYEKIIRNKGLPILDKYLAKGNLILRFKINLLLYVFDRASKNVLKKGFFGVQNWKQRP</sequence>
<dbReference type="InterPro" id="IPR051339">
    <property type="entry name" value="DnaJ_subfamily_B"/>
</dbReference>
<organism evidence="3 4">
    <name type="scientific">Hypothenemus hampei</name>
    <name type="common">Coffee berry borer</name>
    <dbReference type="NCBI Taxonomy" id="57062"/>
    <lineage>
        <taxon>Eukaryota</taxon>
        <taxon>Metazoa</taxon>
        <taxon>Ecdysozoa</taxon>
        <taxon>Arthropoda</taxon>
        <taxon>Hexapoda</taxon>
        <taxon>Insecta</taxon>
        <taxon>Pterygota</taxon>
        <taxon>Neoptera</taxon>
        <taxon>Endopterygota</taxon>
        <taxon>Coleoptera</taxon>
        <taxon>Polyphaga</taxon>
        <taxon>Cucujiformia</taxon>
        <taxon>Curculionidae</taxon>
        <taxon>Scolytinae</taxon>
        <taxon>Hypothenemus</taxon>
    </lineage>
</organism>
<gene>
    <name evidence="3" type="ORF">ABEB36_011716</name>
</gene>
<comment type="caution">
    <text evidence="3">The sequence shown here is derived from an EMBL/GenBank/DDBJ whole genome shotgun (WGS) entry which is preliminary data.</text>
</comment>
<dbReference type="SUPFAM" id="SSF49493">
    <property type="entry name" value="HSP40/DnaJ peptide-binding domain"/>
    <property type="match status" value="1"/>
</dbReference>
<dbReference type="EMBL" id="JBDJPC010000009">
    <property type="protein sequence ID" value="KAL1491063.1"/>
    <property type="molecule type" value="Genomic_DNA"/>
</dbReference>
<dbReference type="Gene3D" id="2.60.260.20">
    <property type="entry name" value="Urease metallochaperone UreE, N-terminal domain"/>
    <property type="match status" value="1"/>
</dbReference>
<dbReference type="Pfam" id="PF01556">
    <property type="entry name" value="DnaJ_C"/>
    <property type="match status" value="1"/>
</dbReference>
<name>A0ABD1E8S0_HYPHA</name>